<gene>
    <name evidence="2" type="ORF">KQY15_08550</name>
</gene>
<dbReference type="InterPro" id="IPR000477">
    <property type="entry name" value="RT_dom"/>
</dbReference>
<evidence type="ECO:0000259" key="1">
    <source>
        <dbReference type="PROSITE" id="PS50878"/>
    </source>
</evidence>
<feature type="domain" description="Reverse transcriptase" evidence="1">
    <location>
        <begin position="73"/>
        <end position="330"/>
    </location>
</feature>
<comment type="caution">
    <text evidence="2">The sequence shown here is derived from an EMBL/GenBank/DDBJ whole genome shotgun (WGS) entry which is preliminary data.</text>
</comment>
<dbReference type="PROSITE" id="PS50878">
    <property type="entry name" value="RT_POL"/>
    <property type="match status" value="1"/>
</dbReference>
<proteinExistence type="predicted"/>
<name>A0ABS6MJZ3_9GAMM</name>
<dbReference type="Pfam" id="PF00078">
    <property type="entry name" value="RVT_1"/>
    <property type="match status" value="1"/>
</dbReference>
<reference evidence="2 3" key="1">
    <citation type="submission" date="2021-06" db="EMBL/GenBank/DDBJ databases">
        <title>Rheinheimera indica sp. nov., isolated from deep-sea sediment.</title>
        <authorList>
            <person name="Wang Z."/>
            <person name="Zhang X.-Y."/>
        </authorList>
    </citation>
    <scope>NUCLEOTIDE SEQUENCE [LARGE SCALE GENOMIC DNA]</scope>
    <source>
        <strain evidence="2 3">SM2107</strain>
    </source>
</reference>
<dbReference type="EMBL" id="JAHRID010000003">
    <property type="protein sequence ID" value="MBV2129141.1"/>
    <property type="molecule type" value="Genomic_DNA"/>
</dbReference>
<dbReference type="Proteomes" id="UP000704611">
    <property type="component" value="Unassembled WGS sequence"/>
</dbReference>
<evidence type="ECO:0000313" key="2">
    <source>
        <dbReference type="EMBL" id="MBV2129141.1"/>
    </source>
</evidence>
<accession>A0ABS6MJZ3</accession>
<keyword evidence="2" id="KW-0548">Nucleotidyltransferase</keyword>
<dbReference type="GO" id="GO:0003964">
    <property type="term" value="F:RNA-directed DNA polymerase activity"/>
    <property type="evidence" value="ECO:0007669"/>
    <property type="project" value="UniProtKB-KW"/>
</dbReference>
<keyword evidence="3" id="KW-1185">Reference proteome</keyword>
<organism evidence="2 3">
    <name type="scientific">Arsukibacterium indicum</name>
    <dbReference type="NCBI Taxonomy" id="2848612"/>
    <lineage>
        <taxon>Bacteria</taxon>
        <taxon>Pseudomonadati</taxon>
        <taxon>Pseudomonadota</taxon>
        <taxon>Gammaproteobacteria</taxon>
        <taxon>Chromatiales</taxon>
        <taxon>Chromatiaceae</taxon>
        <taxon>Arsukibacterium</taxon>
    </lineage>
</organism>
<sequence>MSLVKVNKNDIHRVILTEVLPYETPMTFLNEGLYFYLLNKPKKEYVKSFIDSFFYYQSYTQPYNYRINKNSSSKRLLSLVHPAIQVKICSLYNDYDQLITELCSRSKVSLRAPTKVASRFYEKELVSYSKPEKSESVEVETDAFEKTSAYASSYFTYSRYNFLYKFYDSYESHRLEKKFETLIKFDISKCFHNIYVPSLSWSVKTKEFSKKHSSTFSFEKLFQDIMINANDDEASGIVVGPEFSRIYAEIILQRIDLEIIERAKNTLDLEFDYHYSLKRYVDDYFLFVKEASISSKLIDLIKETLESFKLFINDAKTEVHSVPFITGLTIAKMDCSDLVNTVFSQLIDNNNKDETKDINSVLKIRNPGRESNKFIKELKRIVKENNVRYESLSGYTLSKFRHKLQKFLEDNLVKESIDCGNTEKIESLILFAIETSFFIYSMDIRVRTTYIITQIVVLLNSVTENAGMSFKDTVRKKIFDESVLLIQKMEDKKKECSIELLNLLISLKTNLLDYPMKEERVLSLFNIKKENDSYIFKDKNIDIGYFQLMVCSYIYENKDLKLASFIENLISERLSTVDDFRSDTELTCLFFDSMRNPFFSETFKKSLFDRVMNLDFFSANREMYSENAEEIVGYLSHKDWFFTWDHTNLAQILIKKELRSPY</sequence>
<keyword evidence="2" id="KW-0808">Transferase</keyword>
<keyword evidence="2" id="KW-0695">RNA-directed DNA polymerase</keyword>
<dbReference type="RefSeq" id="WP_217668767.1">
    <property type="nucleotide sequence ID" value="NZ_JAHRID010000003.1"/>
</dbReference>
<dbReference type="CDD" id="cd01646">
    <property type="entry name" value="RT_Bac_retron_I"/>
    <property type="match status" value="1"/>
</dbReference>
<dbReference type="NCBIfam" id="NF041748">
    <property type="entry name" value="Drt3b"/>
    <property type="match status" value="1"/>
</dbReference>
<evidence type="ECO:0000313" key="3">
    <source>
        <dbReference type="Proteomes" id="UP000704611"/>
    </source>
</evidence>
<protein>
    <submittedName>
        <fullName evidence="2">RNA-directed DNA polymerase</fullName>
    </submittedName>
</protein>